<dbReference type="RefSeq" id="XP_002947905.1">
    <property type="nucleotide sequence ID" value="XM_002947859.1"/>
</dbReference>
<accession>D8TNS9</accession>
<dbReference type="STRING" id="3068.D8TNS9"/>
<organism evidence="4">
    <name type="scientific">Volvox carteri f. nagariensis</name>
    <dbReference type="NCBI Taxonomy" id="3068"/>
    <lineage>
        <taxon>Eukaryota</taxon>
        <taxon>Viridiplantae</taxon>
        <taxon>Chlorophyta</taxon>
        <taxon>core chlorophytes</taxon>
        <taxon>Chlorophyceae</taxon>
        <taxon>CS clade</taxon>
        <taxon>Chlamydomonadales</taxon>
        <taxon>Volvocaceae</taxon>
        <taxon>Volvox</taxon>
    </lineage>
</organism>
<dbReference type="GO" id="GO:0016197">
    <property type="term" value="P:endosomal transport"/>
    <property type="evidence" value="ECO:0007669"/>
    <property type="project" value="TreeGrafter"/>
</dbReference>
<dbReference type="InterPro" id="IPR019155">
    <property type="entry name" value="CLEC16A/TT9_N"/>
</dbReference>
<name>D8TNS9_VOLCA</name>
<evidence type="ECO:0000313" key="3">
    <source>
        <dbReference type="EMBL" id="EFJ50893.1"/>
    </source>
</evidence>
<sequence length="111" mass="13131">ETIRSIAEFMIWGDQNEPRIFDYFLENNVMHYLHRVLQQPANRTGDVAKQVLQTLSIIIQNIRSETGTYFLFSNNHINNIVEIRFDFEDEEVLGYYISFLKTISLKLNART</sequence>
<dbReference type="Proteomes" id="UP000001058">
    <property type="component" value="Unassembled WGS sequence"/>
</dbReference>
<dbReference type="Pfam" id="PF09758">
    <property type="entry name" value="FPL"/>
    <property type="match status" value="1"/>
</dbReference>
<evidence type="ECO:0000313" key="4">
    <source>
        <dbReference type="Proteomes" id="UP000001058"/>
    </source>
</evidence>
<protein>
    <recommendedName>
        <fullName evidence="2">FPL domain-containing protein</fullName>
    </recommendedName>
</protein>
<dbReference type="GO" id="GO:0005770">
    <property type="term" value="C:late endosome"/>
    <property type="evidence" value="ECO:0007669"/>
    <property type="project" value="TreeGrafter"/>
</dbReference>
<dbReference type="InterPro" id="IPR039272">
    <property type="entry name" value="CLEC16A/TT9"/>
</dbReference>
<dbReference type="KEGG" id="vcn:VOLCADRAFT_48128"/>
<keyword evidence="4" id="KW-1185">Reference proteome</keyword>
<evidence type="ECO:0000256" key="1">
    <source>
        <dbReference type="ARBA" id="ARBA00023006"/>
    </source>
</evidence>
<reference evidence="3 4" key="1">
    <citation type="journal article" date="2010" name="Science">
        <title>Genomic analysis of organismal complexity in the multicellular green alga Volvox carteri.</title>
        <authorList>
            <person name="Prochnik S.E."/>
            <person name="Umen J."/>
            <person name="Nedelcu A.M."/>
            <person name="Hallmann A."/>
            <person name="Miller S.M."/>
            <person name="Nishii I."/>
            <person name="Ferris P."/>
            <person name="Kuo A."/>
            <person name="Mitros T."/>
            <person name="Fritz-Laylin L.K."/>
            <person name="Hellsten U."/>
            <person name="Chapman J."/>
            <person name="Simakov O."/>
            <person name="Rensing S.A."/>
            <person name="Terry A."/>
            <person name="Pangilinan J."/>
            <person name="Kapitonov V."/>
            <person name="Jurka J."/>
            <person name="Salamov A."/>
            <person name="Shapiro H."/>
            <person name="Schmutz J."/>
            <person name="Grimwood J."/>
            <person name="Lindquist E."/>
            <person name="Lucas S."/>
            <person name="Grigoriev I.V."/>
            <person name="Schmitt R."/>
            <person name="Kirk D."/>
            <person name="Rokhsar D.S."/>
        </authorList>
    </citation>
    <scope>NUCLEOTIDE SEQUENCE [LARGE SCALE GENOMIC DNA]</scope>
    <source>
        <strain evidence="4">f. Nagariensis / Eve</strain>
    </source>
</reference>
<dbReference type="EMBL" id="GL378329">
    <property type="protein sequence ID" value="EFJ50893.1"/>
    <property type="molecule type" value="Genomic_DNA"/>
</dbReference>
<feature type="non-terminal residue" evidence="3">
    <location>
        <position position="111"/>
    </location>
</feature>
<feature type="domain" description="FPL" evidence="2">
    <location>
        <begin position="3"/>
        <end position="111"/>
    </location>
</feature>
<keyword evidence="1" id="KW-0072">Autophagy</keyword>
<dbReference type="eggNOG" id="KOG2219">
    <property type="taxonomic scope" value="Eukaryota"/>
</dbReference>
<dbReference type="GO" id="GO:0005794">
    <property type="term" value="C:Golgi apparatus"/>
    <property type="evidence" value="ECO:0007669"/>
    <property type="project" value="TreeGrafter"/>
</dbReference>
<dbReference type="GO" id="GO:0007034">
    <property type="term" value="P:vacuolar transport"/>
    <property type="evidence" value="ECO:0007669"/>
    <property type="project" value="TreeGrafter"/>
</dbReference>
<feature type="non-terminal residue" evidence="3">
    <location>
        <position position="1"/>
    </location>
</feature>
<dbReference type="GO" id="GO:0006914">
    <property type="term" value="P:autophagy"/>
    <property type="evidence" value="ECO:0007669"/>
    <property type="project" value="UniProtKB-KW"/>
</dbReference>
<dbReference type="PANTHER" id="PTHR21481">
    <property type="entry name" value="PROTEIN CLEC16A"/>
    <property type="match status" value="1"/>
</dbReference>
<dbReference type="GO" id="GO:1901096">
    <property type="term" value="P:regulation of autophagosome maturation"/>
    <property type="evidence" value="ECO:0007669"/>
    <property type="project" value="TreeGrafter"/>
</dbReference>
<proteinExistence type="predicted"/>
<dbReference type="GeneID" id="9621246"/>
<dbReference type="PANTHER" id="PTHR21481:SF0">
    <property type="entry name" value="PROTEIN CLEC16A"/>
    <property type="match status" value="1"/>
</dbReference>
<dbReference type="AlphaFoldDB" id="D8TNS9"/>
<dbReference type="InParanoid" id="D8TNS9"/>
<gene>
    <name evidence="3" type="ORF">VOLCADRAFT_48128</name>
</gene>
<dbReference type="OrthoDB" id="294052at2759"/>
<evidence type="ECO:0000259" key="2">
    <source>
        <dbReference type="Pfam" id="PF09758"/>
    </source>
</evidence>